<dbReference type="OrthoDB" id="197400at2759"/>
<keyword evidence="9" id="KW-1185">Reference proteome</keyword>
<proteinExistence type="inferred from homology"/>
<dbReference type="CDD" id="cd22852">
    <property type="entry name" value="SMN_C"/>
    <property type="match status" value="1"/>
</dbReference>
<dbReference type="InterPro" id="IPR049481">
    <property type="entry name" value="SMN_G2-BD"/>
</dbReference>
<evidence type="ECO:0000256" key="2">
    <source>
        <dbReference type="ARBA" id="ARBA00005371"/>
    </source>
</evidence>
<dbReference type="AlphaFoldDB" id="A0A6G1LFI3"/>
<evidence type="ECO:0000256" key="5">
    <source>
        <dbReference type="ARBA" id="ARBA00023242"/>
    </source>
</evidence>
<organism evidence="8 9">
    <name type="scientific">Teratosphaeria nubilosa</name>
    <dbReference type="NCBI Taxonomy" id="161662"/>
    <lineage>
        <taxon>Eukaryota</taxon>
        <taxon>Fungi</taxon>
        <taxon>Dikarya</taxon>
        <taxon>Ascomycota</taxon>
        <taxon>Pezizomycotina</taxon>
        <taxon>Dothideomycetes</taxon>
        <taxon>Dothideomycetidae</taxon>
        <taxon>Mycosphaerellales</taxon>
        <taxon>Teratosphaeriaceae</taxon>
        <taxon>Teratosphaeria</taxon>
    </lineage>
</organism>
<evidence type="ECO:0000256" key="6">
    <source>
        <dbReference type="SAM" id="MobiDB-lite"/>
    </source>
</evidence>
<dbReference type="GO" id="GO:0005634">
    <property type="term" value="C:nucleus"/>
    <property type="evidence" value="ECO:0007669"/>
    <property type="project" value="UniProtKB-SubCell"/>
</dbReference>
<dbReference type="InterPro" id="IPR040424">
    <property type="entry name" value="Smn1"/>
</dbReference>
<comment type="subcellular location">
    <subcellularLocation>
        <location evidence="1">Nucleus</location>
    </subcellularLocation>
</comment>
<dbReference type="Proteomes" id="UP000799436">
    <property type="component" value="Unassembled WGS sequence"/>
</dbReference>
<dbReference type="EMBL" id="ML995820">
    <property type="protein sequence ID" value="KAF2771329.1"/>
    <property type="molecule type" value="Genomic_DNA"/>
</dbReference>
<dbReference type="GO" id="GO:0006397">
    <property type="term" value="P:mRNA processing"/>
    <property type="evidence" value="ECO:0007669"/>
    <property type="project" value="UniProtKB-KW"/>
</dbReference>
<keyword evidence="5" id="KW-0539">Nucleus</keyword>
<sequence>MAEDETRHLSHAEVWDDSVLVKSWNEALAEYKQYHSLAAKGEKIDIVPDEAEEGEVEDAAAEDETAHDQDVTVEQPPQVNGAEAEPATALPANGMAAPPVAPALPGGAAVPQALMSTVQDEGLKNIMMSWYYAGYYTGVYEGQQKAYAAMQQKG</sequence>
<dbReference type="PANTHER" id="PTHR39267">
    <property type="entry name" value="SURVIVAL MOTOR NEURON-LIKE PROTEIN 1"/>
    <property type="match status" value="1"/>
</dbReference>
<evidence type="ECO:0000313" key="8">
    <source>
        <dbReference type="EMBL" id="KAF2771329.1"/>
    </source>
</evidence>
<evidence type="ECO:0000256" key="3">
    <source>
        <dbReference type="ARBA" id="ARBA00022664"/>
    </source>
</evidence>
<dbReference type="PANTHER" id="PTHR39267:SF1">
    <property type="entry name" value="SURVIVAL MOTOR NEURON PROTEIN"/>
    <property type="match status" value="1"/>
</dbReference>
<evidence type="ECO:0000256" key="1">
    <source>
        <dbReference type="ARBA" id="ARBA00004123"/>
    </source>
</evidence>
<feature type="compositionally biased region" description="Acidic residues" evidence="6">
    <location>
        <begin position="49"/>
        <end position="63"/>
    </location>
</feature>
<reference evidence="8" key="1">
    <citation type="journal article" date="2020" name="Stud. Mycol.">
        <title>101 Dothideomycetes genomes: a test case for predicting lifestyles and emergence of pathogens.</title>
        <authorList>
            <person name="Haridas S."/>
            <person name="Albert R."/>
            <person name="Binder M."/>
            <person name="Bloem J."/>
            <person name="Labutti K."/>
            <person name="Salamov A."/>
            <person name="Andreopoulos B."/>
            <person name="Baker S."/>
            <person name="Barry K."/>
            <person name="Bills G."/>
            <person name="Bluhm B."/>
            <person name="Cannon C."/>
            <person name="Castanera R."/>
            <person name="Culley D."/>
            <person name="Daum C."/>
            <person name="Ezra D."/>
            <person name="Gonzalez J."/>
            <person name="Henrissat B."/>
            <person name="Kuo A."/>
            <person name="Liang C."/>
            <person name="Lipzen A."/>
            <person name="Lutzoni F."/>
            <person name="Magnuson J."/>
            <person name="Mondo S."/>
            <person name="Nolan M."/>
            <person name="Ohm R."/>
            <person name="Pangilinan J."/>
            <person name="Park H.-J."/>
            <person name="Ramirez L."/>
            <person name="Alfaro M."/>
            <person name="Sun H."/>
            <person name="Tritt A."/>
            <person name="Yoshinaga Y."/>
            <person name="Zwiers L.-H."/>
            <person name="Turgeon B."/>
            <person name="Goodwin S."/>
            <person name="Spatafora J."/>
            <person name="Crous P."/>
            <person name="Grigoriev I."/>
        </authorList>
    </citation>
    <scope>NUCLEOTIDE SEQUENCE</scope>
    <source>
        <strain evidence="8">CBS 116005</strain>
    </source>
</reference>
<keyword evidence="3" id="KW-0507">mRNA processing</keyword>
<evidence type="ECO:0000313" key="9">
    <source>
        <dbReference type="Proteomes" id="UP000799436"/>
    </source>
</evidence>
<feature type="region of interest" description="Disordered" evidence="6">
    <location>
        <begin position="49"/>
        <end position="82"/>
    </location>
</feature>
<dbReference type="GO" id="GO:0008380">
    <property type="term" value="P:RNA splicing"/>
    <property type="evidence" value="ECO:0007669"/>
    <property type="project" value="UniProtKB-KW"/>
</dbReference>
<comment type="similarity">
    <text evidence="2">Belongs to the SMN family.</text>
</comment>
<evidence type="ECO:0000259" key="7">
    <source>
        <dbReference type="Pfam" id="PF20636"/>
    </source>
</evidence>
<keyword evidence="4" id="KW-0508">mRNA splicing</keyword>
<evidence type="ECO:0000256" key="4">
    <source>
        <dbReference type="ARBA" id="ARBA00023187"/>
    </source>
</evidence>
<name>A0A6G1LFI3_9PEZI</name>
<feature type="domain" description="Survival Motor Neuron Gemin2-binding" evidence="7">
    <location>
        <begin position="12"/>
        <end position="35"/>
    </location>
</feature>
<accession>A0A6G1LFI3</accession>
<gene>
    <name evidence="8" type="ORF">EJ03DRAFT_38967</name>
</gene>
<protein>
    <recommendedName>
        <fullName evidence="7">Survival Motor Neuron Gemin2-binding domain-containing protein</fullName>
    </recommendedName>
</protein>
<dbReference type="InterPro" id="IPR047313">
    <property type="entry name" value="SMN_C"/>
</dbReference>
<dbReference type="Pfam" id="PF20636">
    <property type="entry name" value="SMN_G2-BD"/>
    <property type="match status" value="1"/>
</dbReference>
<dbReference type="CDD" id="cd22851">
    <property type="entry name" value="SMN_N"/>
    <property type="match status" value="1"/>
</dbReference>